<feature type="transmembrane region" description="Helical" evidence="1">
    <location>
        <begin position="7"/>
        <end position="26"/>
    </location>
</feature>
<gene>
    <name evidence="2" type="ORF">Ga0061079_102198</name>
</gene>
<evidence type="ECO:0000313" key="3">
    <source>
        <dbReference type="Proteomes" id="UP000182761"/>
    </source>
</evidence>
<protein>
    <submittedName>
        <fullName evidence="2">Effector-binding domain-containing protein</fullName>
    </submittedName>
</protein>
<dbReference type="Proteomes" id="UP000182761">
    <property type="component" value="Unassembled WGS sequence"/>
</dbReference>
<name>A0A0X3ANC0_9FLAO</name>
<reference evidence="2 3" key="1">
    <citation type="submission" date="2016-01" db="EMBL/GenBank/DDBJ databases">
        <authorList>
            <person name="McClelland M."/>
            <person name="Jain A."/>
            <person name="Saraogi P."/>
            <person name="Mendelson R."/>
            <person name="Westerman R."/>
            <person name="SanMiguel P."/>
            <person name="Csonka L."/>
        </authorList>
    </citation>
    <scope>NUCLEOTIDE SEQUENCE [LARGE SCALE GENOMIC DNA]</scope>
    <source>
        <strain evidence="2 3">R-53146</strain>
    </source>
</reference>
<dbReference type="OrthoDB" id="1451838at2"/>
<dbReference type="STRING" id="1586267.GCA_001418685_00477"/>
<accession>A0A0X3ANC0</accession>
<dbReference type="EMBL" id="FCOR01000002">
    <property type="protein sequence ID" value="CVK15647.1"/>
    <property type="molecule type" value="Genomic_DNA"/>
</dbReference>
<dbReference type="RefSeq" id="WP_055424873.1">
    <property type="nucleotide sequence ID" value="NZ_FCOR01000002.1"/>
</dbReference>
<proteinExistence type="predicted"/>
<sequence>MKKIVNIFLFLVFLIIVAGCIMPSFLPKKIEIITTKEFNNPISEVFAEFNDLENYASWGLLINEDSVNTRINYFSPYKGAGSSLTWNNSKDHTIGKGEYKILTSKVNNYIKSQIIFVETGVVCIEDINFKSNEGVTRVSFHLKTDNFTYFTRIFAYLYSHKLEESLNKSFEKLTVLLQNGRSNKQLNEGDTEYLDFKGIQLLAIKNETSTNSFEVYKAMYKSLHEISNYLTDSLKFSHIDIKNPIIYYSTYDTVAKTAVFYSGYPVDLDSNIIPANNTMSILSLPAGKAITTPINEKVHNLFNARYILDKYAKENGIKLKNIYWEEYKDYPLSIDDDIKGKAFYLIAE</sequence>
<dbReference type="Gene3D" id="3.20.80.10">
    <property type="entry name" value="Regulatory factor, effector binding domain"/>
    <property type="match status" value="1"/>
</dbReference>
<dbReference type="PROSITE" id="PS51257">
    <property type="entry name" value="PROKAR_LIPOPROTEIN"/>
    <property type="match status" value="1"/>
</dbReference>
<keyword evidence="3" id="KW-1185">Reference proteome</keyword>
<keyword evidence="1" id="KW-1133">Transmembrane helix</keyword>
<evidence type="ECO:0000256" key="1">
    <source>
        <dbReference type="SAM" id="Phobius"/>
    </source>
</evidence>
<organism evidence="2 3">
    <name type="scientific">Apibacter mensalis</name>
    <dbReference type="NCBI Taxonomy" id="1586267"/>
    <lineage>
        <taxon>Bacteria</taxon>
        <taxon>Pseudomonadati</taxon>
        <taxon>Bacteroidota</taxon>
        <taxon>Flavobacteriia</taxon>
        <taxon>Flavobacteriales</taxon>
        <taxon>Weeksellaceae</taxon>
        <taxon>Apibacter</taxon>
    </lineage>
</organism>
<dbReference type="InterPro" id="IPR011256">
    <property type="entry name" value="Reg_factor_effector_dom_sf"/>
</dbReference>
<evidence type="ECO:0000313" key="2">
    <source>
        <dbReference type="EMBL" id="CVK15647.1"/>
    </source>
</evidence>
<keyword evidence="1" id="KW-0812">Transmembrane</keyword>
<dbReference type="AlphaFoldDB" id="A0A0X3ANC0"/>
<keyword evidence="1" id="KW-0472">Membrane</keyword>